<accession>A0A1I1T859</accession>
<keyword evidence="1" id="KW-0812">Transmembrane</keyword>
<evidence type="ECO:0000313" key="2">
    <source>
        <dbReference type="EMBL" id="SFD54772.1"/>
    </source>
</evidence>
<sequence length="56" mass="6457">MKYKHAQKQKTVTGIMEKITLFQLPGIGIKVIGFYFFALGSILLLVQQLFSLFLFF</sequence>
<name>A0A1I1T859_9GAMM</name>
<protein>
    <submittedName>
        <fullName evidence="2">Uncharacterized protein</fullName>
    </submittedName>
</protein>
<dbReference type="AlphaFoldDB" id="A0A1I1T859"/>
<keyword evidence="3" id="KW-1185">Reference proteome</keyword>
<evidence type="ECO:0000313" key="3">
    <source>
        <dbReference type="Proteomes" id="UP000198862"/>
    </source>
</evidence>
<reference evidence="2 3" key="1">
    <citation type="submission" date="2016-10" db="EMBL/GenBank/DDBJ databases">
        <authorList>
            <person name="de Groot N.N."/>
        </authorList>
    </citation>
    <scope>NUCLEOTIDE SEQUENCE [LARGE SCALE GENOMIC DNA]</scope>
    <source>
        <strain evidence="2 3">DSM 6059</strain>
    </source>
</reference>
<keyword evidence="1" id="KW-0472">Membrane</keyword>
<keyword evidence="1" id="KW-1133">Transmembrane helix</keyword>
<gene>
    <name evidence="2" type="ORF">SAMN02745724_04813</name>
</gene>
<organism evidence="2 3">
    <name type="scientific">Pseudoalteromonas denitrificans DSM 6059</name>
    <dbReference type="NCBI Taxonomy" id="1123010"/>
    <lineage>
        <taxon>Bacteria</taxon>
        <taxon>Pseudomonadati</taxon>
        <taxon>Pseudomonadota</taxon>
        <taxon>Gammaproteobacteria</taxon>
        <taxon>Alteromonadales</taxon>
        <taxon>Pseudoalteromonadaceae</taxon>
        <taxon>Pseudoalteromonas</taxon>
    </lineage>
</organism>
<dbReference type="EMBL" id="FOLO01000067">
    <property type="protein sequence ID" value="SFD54772.1"/>
    <property type="molecule type" value="Genomic_DNA"/>
</dbReference>
<dbReference type="STRING" id="1123010.SAMN02745724_04813"/>
<evidence type="ECO:0000256" key="1">
    <source>
        <dbReference type="SAM" id="Phobius"/>
    </source>
</evidence>
<dbReference type="Proteomes" id="UP000198862">
    <property type="component" value="Unassembled WGS sequence"/>
</dbReference>
<proteinExistence type="predicted"/>
<feature type="transmembrane region" description="Helical" evidence="1">
    <location>
        <begin position="32"/>
        <end position="55"/>
    </location>
</feature>